<evidence type="ECO:0000256" key="1">
    <source>
        <dbReference type="ARBA" id="ARBA00004651"/>
    </source>
</evidence>
<feature type="transmembrane region" description="Helical" evidence="7">
    <location>
        <begin position="104"/>
        <end position="123"/>
    </location>
</feature>
<evidence type="ECO:0000256" key="6">
    <source>
        <dbReference type="ARBA" id="ARBA00023136"/>
    </source>
</evidence>
<organism evidence="8 9">
    <name type="scientific">Roseateles agri</name>
    <dbReference type="NCBI Taxonomy" id="3098619"/>
    <lineage>
        <taxon>Bacteria</taxon>
        <taxon>Pseudomonadati</taxon>
        <taxon>Pseudomonadota</taxon>
        <taxon>Betaproteobacteria</taxon>
        <taxon>Burkholderiales</taxon>
        <taxon>Sphaerotilaceae</taxon>
        <taxon>Roseateles</taxon>
    </lineage>
</organism>
<dbReference type="PANTHER" id="PTHR33452:SF1">
    <property type="entry name" value="INNER MEMBRANE PROTEIN YPHA-RELATED"/>
    <property type="match status" value="1"/>
</dbReference>
<feature type="transmembrane region" description="Helical" evidence="7">
    <location>
        <begin position="45"/>
        <end position="64"/>
    </location>
</feature>
<dbReference type="Proteomes" id="UP001285263">
    <property type="component" value="Unassembled WGS sequence"/>
</dbReference>
<evidence type="ECO:0000313" key="9">
    <source>
        <dbReference type="Proteomes" id="UP001285263"/>
    </source>
</evidence>
<sequence length="131" mass="13732">MASGGKLLLRVLIGALVLLHGIAKLKTGVGPVMGMLAQQGLPPELAYFVYVGEVVAPVMMIVGIWTRFAALLVACNMVVAVALAHIPQLLLLNDQGGWALELQAMFLFGALSVMMLGAGRYSAGGALGRWN</sequence>
<dbReference type="InterPro" id="IPR032808">
    <property type="entry name" value="DoxX"/>
</dbReference>
<dbReference type="InterPro" id="IPR051907">
    <property type="entry name" value="DoxX-like_oxidoreductase"/>
</dbReference>
<evidence type="ECO:0000313" key="8">
    <source>
        <dbReference type="EMBL" id="MDY0744119.1"/>
    </source>
</evidence>
<keyword evidence="5 7" id="KW-1133">Transmembrane helix</keyword>
<protein>
    <submittedName>
        <fullName evidence="8">DoxX family protein</fullName>
    </submittedName>
</protein>
<accession>A0ABU5DFR8</accession>
<keyword evidence="4 7" id="KW-0812">Transmembrane</keyword>
<dbReference type="Pfam" id="PF07681">
    <property type="entry name" value="DoxX"/>
    <property type="match status" value="1"/>
</dbReference>
<comment type="caution">
    <text evidence="8">The sequence shown here is derived from an EMBL/GenBank/DDBJ whole genome shotgun (WGS) entry which is preliminary data.</text>
</comment>
<keyword evidence="9" id="KW-1185">Reference proteome</keyword>
<keyword evidence="6 7" id="KW-0472">Membrane</keyword>
<comment type="subcellular location">
    <subcellularLocation>
        <location evidence="1">Cell membrane</location>
        <topology evidence="1">Multi-pass membrane protein</topology>
    </subcellularLocation>
</comment>
<feature type="transmembrane region" description="Helical" evidence="7">
    <location>
        <begin position="7"/>
        <end position="25"/>
    </location>
</feature>
<dbReference type="EMBL" id="JAXCLA010000002">
    <property type="protein sequence ID" value="MDY0744119.1"/>
    <property type="molecule type" value="Genomic_DNA"/>
</dbReference>
<evidence type="ECO:0000256" key="2">
    <source>
        <dbReference type="ARBA" id="ARBA00006679"/>
    </source>
</evidence>
<gene>
    <name evidence="8" type="ORF">SNE35_06365</name>
</gene>
<comment type="similarity">
    <text evidence="2">Belongs to the DoxX family.</text>
</comment>
<name>A0ABU5DFR8_9BURK</name>
<feature type="transmembrane region" description="Helical" evidence="7">
    <location>
        <begin position="71"/>
        <end position="92"/>
    </location>
</feature>
<keyword evidence="3" id="KW-1003">Cell membrane</keyword>
<evidence type="ECO:0000256" key="5">
    <source>
        <dbReference type="ARBA" id="ARBA00022989"/>
    </source>
</evidence>
<dbReference type="PANTHER" id="PTHR33452">
    <property type="entry name" value="OXIDOREDUCTASE CATD-RELATED"/>
    <property type="match status" value="1"/>
</dbReference>
<evidence type="ECO:0000256" key="7">
    <source>
        <dbReference type="SAM" id="Phobius"/>
    </source>
</evidence>
<proteinExistence type="inferred from homology"/>
<evidence type="ECO:0000256" key="3">
    <source>
        <dbReference type="ARBA" id="ARBA00022475"/>
    </source>
</evidence>
<reference evidence="8 9" key="1">
    <citation type="submission" date="2023-11" db="EMBL/GenBank/DDBJ databases">
        <title>Paucibacter sp. nov., isolated from fresh soil in Korea.</title>
        <authorList>
            <person name="Le N.T.T."/>
        </authorList>
    </citation>
    <scope>NUCLEOTIDE SEQUENCE [LARGE SCALE GENOMIC DNA]</scope>
    <source>
        <strain evidence="8 9">R3-3</strain>
    </source>
</reference>
<evidence type="ECO:0000256" key="4">
    <source>
        <dbReference type="ARBA" id="ARBA00022692"/>
    </source>
</evidence>